<organism evidence="2 3">
    <name type="scientific">Faecalibacillus intestinalis</name>
    <dbReference type="NCBI Taxonomy" id="1982626"/>
    <lineage>
        <taxon>Bacteria</taxon>
        <taxon>Bacillati</taxon>
        <taxon>Bacillota</taxon>
        <taxon>Erysipelotrichia</taxon>
        <taxon>Erysipelotrichales</taxon>
        <taxon>Coprobacillaceae</taxon>
        <taxon>Faecalibacillus</taxon>
    </lineage>
</organism>
<dbReference type="EMBL" id="PYLQ01000009">
    <property type="protein sequence ID" value="PST40942.1"/>
    <property type="molecule type" value="Genomic_DNA"/>
</dbReference>
<evidence type="ECO:0000259" key="1">
    <source>
        <dbReference type="SMART" id="SM00278"/>
    </source>
</evidence>
<proteinExistence type="predicted"/>
<dbReference type="GO" id="GO:0003677">
    <property type="term" value="F:DNA binding"/>
    <property type="evidence" value="ECO:0007669"/>
    <property type="project" value="InterPro"/>
</dbReference>
<dbReference type="Pfam" id="PF12836">
    <property type="entry name" value="HHH_3"/>
    <property type="match status" value="1"/>
</dbReference>
<accession>A0A2T3G0B4</accession>
<keyword evidence="3" id="KW-1185">Reference proteome</keyword>
<dbReference type="GO" id="GO:0006281">
    <property type="term" value="P:DNA repair"/>
    <property type="evidence" value="ECO:0007669"/>
    <property type="project" value="InterPro"/>
</dbReference>
<protein>
    <submittedName>
        <fullName evidence="2">Competence protein ComEA</fullName>
    </submittedName>
</protein>
<dbReference type="InterPro" id="IPR010994">
    <property type="entry name" value="RuvA_2-like"/>
</dbReference>
<name>A0A2T3G0B4_9FIRM</name>
<evidence type="ECO:0000313" key="3">
    <source>
        <dbReference type="Proteomes" id="UP000240974"/>
    </source>
</evidence>
<dbReference type="InterPro" id="IPR003583">
    <property type="entry name" value="Hlx-hairpin-Hlx_DNA-bd_motif"/>
</dbReference>
<dbReference type="SUPFAM" id="SSF47781">
    <property type="entry name" value="RuvA domain 2-like"/>
    <property type="match status" value="1"/>
</dbReference>
<reference evidence="2 3" key="1">
    <citation type="journal article" date="2019" name="Int. J. Syst. Evol. Microbiol.">
        <title>Faecalibacillus intestinalis gen. nov., sp. nov. and Faecalibacillus faecis sp. nov., isolated from human faeces.</title>
        <authorList>
            <person name="Seo B."/>
            <person name="Jeon K."/>
            <person name="Baek I."/>
            <person name="Lee Y.M."/>
            <person name="Baek K."/>
            <person name="Ko G."/>
        </authorList>
    </citation>
    <scope>NUCLEOTIDE SEQUENCE [LARGE SCALE GENOMIC DNA]</scope>
    <source>
        <strain evidence="2 3">SNUG30099</strain>
    </source>
</reference>
<evidence type="ECO:0000313" key="2">
    <source>
        <dbReference type="EMBL" id="PST40942.1"/>
    </source>
</evidence>
<dbReference type="InterPro" id="IPR051675">
    <property type="entry name" value="Endo/Exo/Phosphatase_dom_1"/>
</dbReference>
<dbReference type="AlphaFoldDB" id="A0A2T3G0B4"/>
<dbReference type="RefSeq" id="WP_107029928.1">
    <property type="nucleotide sequence ID" value="NZ_JADPGG010000027.1"/>
</dbReference>
<gene>
    <name evidence="2" type="ORF">C7U54_07965</name>
</gene>
<dbReference type="Gene3D" id="1.10.150.320">
    <property type="entry name" value="Photosystem II 12 kDa extrinsic protein"/>
    <property type="match status" value="1"/>
</dbReference>
<dbReference type="PANTHER" id="PTHR21180:SF32">
    <property type="entry name" value="ENDONUCLEASE_EXONUCLEASE_PHOSPHATASE FAMILY DOMAIN-CONTAINING PROTEIN 1"/>
    <property type="match status" value="1"/>
</dbReference>
<dbReference type="SMART" id="SM00278">
    <property type="entry name" value="HhH1"/>
    <property type="match status" value="2"/>
</dbReference>
<dbReference type="PANTHER" id="PTHR21180">
    <property type="entry name" value="ENDONUCLEASE/EXONUCLEASE/PHOSPHATASE FAMILY DOMAIN-CONTAINING PROTEIN 1"/>
    <property type="match status" value="1"/>
</dbReference>
<comment type="caution">
    <text evidence="2">The sequence shown here is derived from an EMBL/GenBank/DDBJ whole genome shotgun (WGS) entry which is preliminary data.</text>
</comment>
<feature type="domain" description="Helix-hairpin-helix DNA-binding motif class 1" evidence="1">
    <location>
        <begin position="130"/>
        <end position="149"/>
    </location>
</feature>
<sequence length="152" mass="17743">MNSFEKIGLIVLFFISLIYSYVKPTAIVENIQTKQNIVIYVEGEFEKKLSFKTKPTINDVLTKLQTDNHYQFNENYQLTNESKLYLPHGQNLISLNHASLDDLMKLKGIGEKTAIKIDEYRQKTPFQTIEDLMNIQGIGEKTYLRLREYLCL</sequence>
<dbReference type="Proteomes" id="UP000240974">
    <property type="component" value="Unassembled WGS sequence"/>
</dbReference>
<feature type="domain" description="Helix-hairpin-helix DNA-binding motif class 1" evidence="1">
    <location>
        <begin position="101"/>
        <end position="120"/>
    </location>
</feature>